<feature type="domain" description="Probable zinc-ribbon" evidence="1">
    <location>
        <begin position="165"/>
        <end position="209"/>
    </location>
</feature>
<reference evidence="2" key="1">
    <citation type="submission" date="2020-06" db="EMBL/GenBank/DDBJ databases">
        <authorList>
            <person name="Li T."/>
            <person name="Hu X."/>
            <person name="Zhang T."/>
            <person name="Song X."/>
            <person name="Zhang H."/>
            <person name="Dai N."/>
            <person name="Sheng W."/>
            <person name="Hou X."/>
            <person name="Wei L."/>
        </authorList>
    </citation>
    <scope>NUCLEOTIDE SEQUENCE</scope>
    <source>
        <strain evidence="2">G02</strain>
        <tissue evidence="2">Leaf</tissue>
    </source>
</reference>
<organism evidence="2">
    <name type="scientific">Sesamum radiatum</name>
    <name type="common">Black benniseed</name>
    <dbReference type="NCBI Taxonomy" id="300843"/>
    <lineage>
        <taxon>Eukaryota</taxon>
        <taxon>Viridiplantae</taxon>
        <taxon>Streptophyta</taxon>
        <taxon>Embryophyta</taxon>
        <taxon>Tracheophyta</taxon>
        <taxon>Spermatophyta</taxon>
        <taxon>Magnoliopsida</taxon>
        <taxon>eudicotyledons</taxon>
        <taxon>Gunneridae</taxon>
        <taxon>Pentapetalae</taxon>
        <taxon>asterids</taxon>
        <taxon>lamiids</taxon>
        <taxon>Lamiales</taxon>
        <taxon>Pedaliaceae</taxon>
        <taxon>Sesamum</taxon>
    </lineage>
</organism>
<dbReference type="Pfam" id="PF11331">
    <property type="entry name" value="Zn_ribbon_12"/>
    <property type="match status" value="1"/>
</dbReference>
<dbReference type="GO" id="GO:1900150">
    <property type="term" value="P:regulation of defense response to fungus"/>
    <property type="evidence" value="ECO:0007669"/>
    <property type="project" value="InterPro"/>
</dbReference>
<dbReference type="InterPro" id="IPR021480">
    <property type="entry name" value="Zinc_ribbon_12"/>
</dbReference>
<reference evidence="2" key="2">
    <citation type="journal article" date="2024" name="Plant">
        <title>Genomic evolution and insights into agronomic trait innovations of Sesamum species.</title>
        <authorList>
            <person name="Miao H."/>
            <person name="Wang L."/>
            <person name="Qu L."/>
            <person name="Liu H."/>
            <person name="Sun Y."/>
            <person name="Le M."/>
            <person name="Wang Q."/>
            <person name="Wei S."/>
            <person name="Zheng Y."/>
            <person name="Lin W."/>
            <person name="Duan Y."/>
            <person name="Cao H."/>
            <person name="Xiong S."/>
            <person name="Wang X."/>
            <person name="Wei L."/>
            <person name="Li C."/>
            <person name="Ma Q."/>
            <person name="Ju M."/>
            <person name="Zhao R."/>
            <person name="Li G."/>
            <person name="Mu C."/>
            <person name="Tian Q."/>
            <person name="Mei H."/>
            <person name="Zhang T."/>
            <person name="Gao T."/>
            <person name="Zhang H."/>
        </authorList>
    </citation>
    <scope>NUCLEOTIDE SEQUENCE</scope>
    <source>
        <strain evidence="2">G02</strain>
    </source>
</reference>
<dbReference type="AlphaFoldDB" id="A0AAW2V9H6"/>
<dbReference type="PANTHER" id="PTHR31105">
    <property type="entry name" value="EXTRA-LARGE G-PROTEIN-LIKE"/>
    <property type="match status" value="1"/>
</dbReference>
<dbReference type="EMBL" id="JACGWJ010000004">
    <property type="protein sequence ID" value="KAL0426096.1"/>
    <property type="molecule type" value="Genomic_DNA"/>
</dbReference>
<name>A0AAW2V9H6_SESRA</name>
<evidence type="ECO:0000259" key="1">
    <source>
        <dbReference type="Pfam" id="PF11331"/>
    </source>
</evidence>
<dbReference type="InterPro" id="IPR040244">
    <property type="entry name" value="EDR4-like"/>
</dbReference>
<gene>
    <name evidence="2" type="ORF">Sradi_1144400</name>
</gene>
<proteinExistence type="predicted"/>
<dbReference type="PANTHER" id="PTHR31105:SF42">
    <property type="entry name" value="OS02G0258300 PROTEIN"/>
    <property type="match status" value="1"/>
</dbReference>
<comment type="caution">
    <text evidence="2">The sequence shown here is derived from an EMBL/GenBank/DDBJ whole genome shotgun (WGS) entry which is preliminary data.</text>
</comment>
<sequence>MNRVSIHNMHPDAQIKKPLYQNQYAEPPPLMHRQEIGCNGFYLPRYAPSHVQGYGDPSSRHHPSCSCHHCRNKRQVPPPTLPSAYSDKYSDVPNDRTFNYHNNPGPFGTREFNHSISNPPPLRSHSAKSQARWSSDVSSEADRFIRRRPPRVHLPSGGKHCRPIAGGAPFLTCYNCFELLLLPKKVLSKKKSRNKMRCEACSTVIVFTVSDKKLVVSIDVEVEDNPVEVDNKHNVLSTHVDGI</sequence>
<protein>
    <recommendedName>
        <fullName evidence="1">Probable zinc-ribbon domain-containing protein</fullName>
    </recommendedName>
</protein>
<evidence type="ECO:0000313" key="2">
    <source>
        <dbReference type="EMBL" id="KAL0426096.1"/>
    </source>
</evidence>
<accession>A0AAW2V9H6</accession>